<feature type="chain" id="PRO_5036097269" evidence="1">
    <location>
        <begin position="19"/>
        <end position="130"/>
    </location>
</feature>
<name>A0A3U7XMY0_SALMU</name>
<evidence type="ECO:0000313" key="4">
    <source>
        <dbReference type="EMBL" id="ECD3521668.1"/>
    </source>
</evidence>
<protein>
    <submittedName>
        <fullName evidence="6">TIGR03757 family integrating conjugative element protein</fullName>
    </submittedName>
</protein>
<gene>
    <name evidence="3" type="ORF">DNZ40_06920</name>
    <name evidence="2" type="ORF">DSR33_20980</name>
    <name evidence="5" type="ORF">E0Y79_01955</name>
    <name evidence="4" type="ORF">EZ693_10410</name>
    <name evidence="6" type="ORF">ZU22_07460</name>
</gene>
<keyword evidence="1" id="KW-0732">Signal</keyword>
<dbReference type="EMBL" id="AAKUAQ010000006">
    <property type="protein sequence ID" value="ECV7039992.1"/>
    <property type="molecule type" value="Genomic_DNA"/>
</dbReference>
<dbReference type="EMBL" id="AAHEJC010000004">
    <property type="protein sequence ID" value="EBV1813630.1"/>
    <property type="molecule type" value="Genomic_DNA"/>
</dbReference>
<dbReference type="AlphaFoldDB" id="A0A3U7XMY0"/>
<comment type="caution">
    <text evidence="6">The sequence shown here is derived from an EMBL/GenBank/DDBJ whole genome shotgun (WGS) entry which is preliminary data.</text>
</comment>
<evidence type="ECO:0000313" key="3">
    <source>
        <dbReference type="EMBL" id="EBV1813630.1"/>
    </source>
</evidence>
<evidence type="ECO:0000313" key="2">
    <source>
        <dbReference type="EMBL" id="EBS3167246.1"/>
    </source>
</evidence>
<dbReference type="EMBL" id="AAGVCK010000020">
    <property type="protein sequence ID" value="EBS3167246.1"/>
    <property type="molecule type" value="Genomic_DNA"/>
</dbReference>
<accession>A0A3U7XMY0</accession>
<organism evidence="6">
    <name type="scientific">Salmonella muenchen</name>
    <dbReference type="NCBI Taxonomy" id="596"/>
    <lineage>
        <taxon>Bacteria</taxon>
        <taxon>Pseudomonadati</taxon>
        <taxon>Pseudomonadota</taxon>
        <taxon>Gammaproteobacteria</taxon>
        <taxon>Enterobacterales</taxon>
        <taxon>Enterobacteriaceae</taxon>
        <taxon>Salmonella</taxon>
    </lineage>
</organism>
<proteinExistence type="predicted"/>
<evidence type="ECO:0000256" key="1">
    <source>
        <dbReference type="SAM" id="SignalP"/>
    </source>
</evidence>
<evidence type="ECO:0000313" key="6">
    <source>
        <dbReference type="EMBL" id="ECV7039992.1"/>
    </source>
</evidence>
<feature type="signal peptide" evidence="1">
    <location>
        <begin position="1"/>
        <end position="18"/>
    </location>
</feature>
<reference evidence="6" key="1">
    <citation type="submission" date="2018-07" db="EMBL/GenBank/DDBJ databases">
        <authorList>
            <person name="Ashton P.M."/>
            <person name="Dallman T."/>
            <person name="Nair S."/>
            <person name="De Pinna E."/>
            <person name="Peters T."/>
            <person name="Grant K."/>
        </authorList>
    </citation>
    <scope>NUCLEOTIDE SEQUENCE</scope>
    <source>
        <strain evidence="6">14873</strain>
        <strain evidence="5">301730</strain>
        <strain evidence="4">329866</strain>
        <strain evidence="3">394012</strain>
        <strain evidence="2">488731</strain>
    </source>
</reference>
<dbReference type="EMBL" id="AAIEKX010000005">
    <property type="protein sequence ID" value="ECD3521668.1"/>
    <property type="molecule type" value="Genomic_DNA"/>
</dbReference>
<dbReference type="Pfam" id="PF07511">
    <property type="entry name" value="DUF1525"/>
    <property type="match status" value="1"/>
</dbReference>
<dbReference type="EMBL" id="AAIEQN010000003">
    <property type="protein sequence ID" value="ECD4196458.1"/>
    <property type="molecule type" value="Genomic_DNA"/>
</dbReference>
<dbReference type="InterPro" id="IPR011090">
    <property type="entry name" value="Integr_conj_element_PFL4709"/>
</dbReference>
<evidence type="ECO:0000313" key="5">
    <source>
        <dbReference type="EMBL" id="ECD4196458.1"/>
    </source>
</evidence>
<sequence length="130" mass="14664">MKRILSSLILISSFSASAQIVVYTDQGHPPVGATPAIRVVYLDASERWLQQQFGELSSDPEQAVRQAHSLLNSPDWKRRQKALIEHYRGMIEAWQLGLLKYPAVVFDNRDVVYGTADISRAVALRRGENQ</sequence>
<dbReference type="NCBIfam" id="TIGR03757">
    <property type="entry name" value="conj_TIGR03757"/>
    <property type="match status" value="1"/>
</dbReference>